<dbReference type="AlphaFoldDB" id="A0A7S1KTJ8"/>
<name>A0A7S1KTJ8_9EUKA</name>
<proteinExistence type="predicted"/>
<dbReference type="EMBL" id="HBGD01010592">
    <property type="protein sequence ID" value="CAD9085454.1"/>
    <property type="molecule type" value="Transcribed_RNA"/>
</dbReference>
<feature type="transmembrane region" description="Helical" evidence="6">
    <location>
        <begin position="314"/>
        <end position="335"/>
    </location>
</feature>
<dbReference type="PANTHER" id="PTHR23112">
    <property type="entry name" value="G PROTEIN-COUPLED RECEPTOR 157-RELATED"/>
    <property type="match status" value="1"/>
</dbReference>
<feature type="region of interest" description="Disordered" evidence="5">
    <location>
        <begin position="168"/>
        <end position="196"/>
    </location>
</feature>
<evidence type="ECO:0000313" key="7">
    <source>
        <dbReference type="EMBL" id="CAD9085454.1"/>
    </source>
</evidence>
<evidence type="ECO:0000256" key="2">
    <source>
        <dbReference type="ARBA" id="ARBA00022692"/>
    </source>
</evidence>
<feature type="compositionally biased region" description="Low complexity" evidence="5">
    <location>
        <begin position="185"/>
        <end position="196"/>
    </location>
</feature>
<reference evidence="7" key="1">
    <citation type="submission" date="2021-01" db="EMBL/GenBank/DDBJ databases">
        <authorList>
            <person name="Corre E."/>
            <person name="Pelletier E."/>
            <person name="Niang G."/>
            <person name="Scheremetjew M."/>
            <person name="Finn R."/>
            <person name="Kale V."/>
            <person name="Holt S."/>
            <person name="Cochrane G."/>
            <person name="Meng A."/>
            <person name="Brown T."/>
            <person name="Cohen L."/>
        </authorList>
    </citation>
    <scope>NUCLEOTIDE SEQUENCE</scope>
    <source>
        <strain evidence="7">WS</strain>
    </source>
</reference>
<feature type="transmembrane region" description="Helical" evidence="6">
    <location>
        <begin position="370"/>
        <end position="390"/>
    </location>
</feature>
<keyword evidence="3 6" id="KW-1133">Transmembrane helix</keyword>
<dbReference type="Gene3D" id="1.20.1070.10">
    <property type="entry name" value="Rhodopsin 7-helix transmembrane proteins"/>
    <property type="match status" value="1"/>
</dbReference>
<feature type="transmembrane region" description="Helical" evidence="6">
    <location>
        <begin position="270"/>
        <end position="294"/>
    </location>
</feature>
<evidence type="ECO:0000256" key="6">
    <source>
        <dbReference type="SAM" id="Phobius"/>
    </source>
</evidence>
<organism evidence="7">
    <name type="scientific">Percolomonas cosmopolitus</name>
    <dbReference type="NCBI Taxonomy" id="63605"/>
    <lineage>
        <taxon>Eukaryota</taxon>
        <taxon>Discoba</taxon>
        <taxon>Heterolobosea</taxon>
        <taxon>Tetramitia</taxon>
        <taxon>Eutetramitia</taxon>
        <taxon>Percolomonadidae</taxon>
        <taxon>Percolomonas</taxon>
    </lineage>
</organism>
<dbReference type="GO" id="GO:0004930">
    <property type="term" value="F:G protein-coupled receptor activity"/>
    <property type="evidence" value="ECO:0007669"/>
    <property type="project" value="TreeGrafter"/>
</dbReference>
<dbReference type="GO" id="GO:0005886">
    <property type="term" value="C:plasma membrane"/>
    <property type="evidence" value="ECO:0007669"/>
    <property type="project" value="TreeGrafter"/>
</dbReference>
<feature type="transmembrane region" description="Helical" evidence="6">
    <location>
        <begin position="126"/>
        <end position="145"/>
    </location>
</feature>
<evidence type="ECO:0000256" key="5">
    <source>
        <dbReference type="SAM" id="MobiDB-lite"/>
    </source>
</evidence>
<evidence type="ECO:0000256" key="4">
    <source>
        <dbReference type="ARBA" id="ARBA00023136"/>
    </source>
</evidence>
<evidence type="ECO:0000256" key="3">
    <source>
        <dbReference type="ARBA" id="ARBA00022989"/>
    </source>
</evidence>
<evidence type="ECO:0000256" key="1">
    <source>
        <dbReference type="ARBA" id="ARBA00004141"/>
    </source>
</evidence>
<protein>
    <submittedName>
        <fullName evidence="7">Uncharacterized protein</fullName>
    </submittedName>
</protein>
<dbReference type="GO" id="GO:0007189">
    <property type="term" value="P:adenylate cyclase-activating G protein-coupled receptor signaling pathway"/>
    <property type="evidence" value="ECO:0007669"/>
    <property type="project" value="TreeGrafter"/>
</dbReference>
<accession>A0A7S1KTJ8</accession>
<feature type="transmembrane region" description="Helical" evidence="6">
    <location>
        <begin position="12"/>
        <end position="34"/>
    </location>
</feature>
<comment type="subcellular location">
    <subcellularLocation>
        <location evidence="1">Membrane</location>
        <topology evidence="1">Multi-pass membrane protein</topology>
    </subcellularLocation>
</comment>
<keyword evidence="4 6" id="KW-0472">Membrane</keyword>
<gene>
    <name evidence="7" type="ORF">PCOS0759_LOCUS8708</name>
</gene>
<dbReference type="PANTHER" id="PTHR23112:SF47">
    <property type="entry name" value="G-PROTEIN COUPLED RECEPTOR 157"/>
    <property type="match status" value="1"/>
</dbReference>
<keyword evidence="2 6" id="KW-0812">Transmembrane</keyword>
<sequence>MSDSPYWRIFNTIGTLFTVISLLSTIFVISTILIRRCVFKDLGEGGGAISHASSHTSESLQHEKSKKRVMNLYQYTIFGLLISDLMFGIAYMPSQISWLIFVTYKDLKNTALQSVVTIGSELAESFFIASGLWSLAIALSVWIGIQRVVSKQKLRISVIKQRPRSGSLVESRSDMIPSPQKMASKRSSQSAGASSISNSTFRNLAFSPLSAKGTHSPMSPLQVKPHHHHHYRNGALDEAFGTSNLSRKSSSNPVVNLCRGVCRLPKRTRFWITLFAFGLPLISWVFWATTNMWLQVYAPSAMWQHITFIVSDTYHTAVYIAIELATILLRILIYLKVKSLFDQTKAVMWKNTPQAHKMNQEKRKFFRQSILYSLPFLISGTCLVVARTWIDVEVIIKISSRGIDGKWSNEEFTTAAMVLLSIHRCIFPLRGFMDSLVYCWMSNWFRSTFKTCRVWSRRSDEEKARLLS</sequence>
<feature type="transmembrane region" description="Helical" evidence="6">
    <location>
        <begin position="72"/>
        <end position="92"/>
    </location>
</feature>